<dbReference type="GO" id="GO:0004252">
    <property type="term" value="F:serine-type endopeptidase activity"/>
    <property type="evidence" value="ECO:0007669"/>
    <property type="project" value="UniProtKB-EC"/>
</dbReference>
<dbReference type="InterPro" id="IPR009003">
    <property type="entry name" value="Peptidase_S1_PA"/>
</dbReference>
<dbReference type="PROSITE" id="PS00134">
    <property type="entry name" value="TRYPSIN_HIS"/>
    <property type="match status" value="1"/>
</dbReference>
<dbReference type="InterPro" id="IPR001254">
    <property type="entry name" value="Trypsin_dom"/>
</dbReference>
<gene>
    <name evidence="32" type="primary">TMPRSS15</name>
</gene>
<feature type="domain" description="Peptidase S1" evidence="30">
    <location>
        <begin position="754"/>
        <end position="988"/>
    </location>
</feature>
<dbReference type="GO" id="GO:0016020">
    <property type="term" value="C:membrane"/>
    <property type="evidence" value="ECO:0007669"/>
    <property type="project" value="UniProtKB-SubCell"/>
</dbReference>
<dbReference type="Gene3D" id="3.10.250.10">
    <property type="entry name" value="SRCR-like domain"/>
    <property type="match status" value="1"/>
</dbReference>
<evidence type="ECO:0000256" key="6">
    <source>
        <dbReference type="ARBA" id="ARBA00022729"/>
    </source>
</evidence>
<dbReference type="PANTHER" id="PTHR24252:SF16">
    <property type="entry name" value="TRANSMEMBRANE SERINE PROTEASE 15"/>
    <property type="match status" value="1"/>
</dbReference>
<proteinExistence type="inferred from homology"/>
<feature type="domain" description="SRCR" evidence="31">
    <location>
        <begin position="647"/>
        <end position="757"/>
    </location>
</feature>
<dbReference type="InterPro" id="IPR036772">
    <property type="entry name" value="SRCR-like_dom_sf"/>
</dbReference>
<dbReference type="Pfam" id="PF00629">
    <property type="entry name" value="MAM"/>
    <property type="match status" value="1"/>
</dbReference>
<evidence type="ECO:0000256" key="1">
    <source>
        <dbReference type="ARBA" id="ARBA00004606"/>
    </source>
</evidence>
<dbReference type="HOGENOM" id="CLU_011803_0_0_1"/>
<evidence type="ECO:0000256" key="15">
    <source>
        <dbReference type="ARBA" id="ARBA00023180"/>
    </source>
</evidence>
<evidence type="ECO:0000256" key="4">
    <source>
        <dbReference type="ARBA" id="ARBA00022670"/>
    </source>
</evidence>
<evidence type="ECO:0000256" key="24">
    <source>
        <dbReference type="PROSITE-ProRule" id="PRU00196"/>
    </source>
</evidence>
<dbReference type="CDD" id="cd06263">
    <property type="entry name" value="MAM"/>
    <property type="match status" value="1"/>
</dbReference>
<dbReference type="PROSITE" id="PS00135">
    <property type="entry name" value="TRYPSIN_SER"/>
    <property type="match status" value="1"/>
</dbReference>
<reference evidence="32" key="3">
    <citation type="submission" date="2025-09" db="UniProtKB">
        <authorList>
            <consortium name="Ensembl"/>
        </authorList>
    </citation>
    <scope>IDENTIFICATION</scope>
</reference>
<dbReference type="SUPFAM" id="SSF56487">
    <property type="entry name" value="SRCR-like"/>
    <property type="match status" value="1"/>
</dbReference>
<dbReference type="GO" id="GO:0006508">
    <property type="term" value="P:proteolysis"/>
    <property type="evidence" value="ECO:0007669"/>
    <property type="project" value="UniProtKB-KW"/>
</dbReference>
<evidence type="ECO:0000256" key="7">
    <source>
        <dbReference type="ARBA" id="ARBA00022737"/>
    </source>
</evidence>
<feature type="domain" description="SEA" evidence="28">
    <location>
        <begin position="23"/>
        <end position="138"/>
    </location>
</feature>
<dbReference type="InterPro" id="IPR013320">
    <property type="entry name" value="ConA-like_dom_sf"/>
</dbReference>
<evidence type="ECO:0000256" key="3">
    <source>
        <dbReference type="ARBA" id="ARBA00009931"/>
    </source>
</evidence>
<evidence type="ECO:0000256" key="8">
    <source>
        <dbReference type="ARBA" id="ARBA00022801"/>
    </source>
</evidence>
<comment type="subcellular location">
    <subcellularLocation>
        <location evidence="1">Membrane</location>
        <topology evidence="1">Single-pass type II membrane protein</topology>
    </subcellularLocation>
</comment>
<dbReference type="Gene3D" id="4.10.400.10">
    <property type="entry name" value="Low-density Lipoprotein Receptor"/>
    <property type="match status" value="2"/>
</dbReference>
<feature type="domain" description="CUB" evidence="27">
    <location>
        <begin position="192"/>
        <end position="301"/>
    </location>
</feature>
<keyword evidence="14 24" id="KW-1015">Disulfide bond</keyword>
<evidence type="ECO:0000256" key="26">
    <source>
        <dbReference type="SAM" id="MobiDB-lite"/>
    </source>
</evidence>
<dbReference type="EC" id="3.4.21.9" evidence="18"/>
<dbReference type="InterPro" id="IPR002172">
    <property type="entry name" value="LDrepeatLR_classA_rpt"/>
</dbReference>
<evidence type="ECO:0000256" key="16">
    <source>
        <dbReference type="ARBA" id="ARBA00050263"/>
    </source>
</evidence>
<keyword evidence="8 25" id="KW-0378">Hydrolase</keyword>
<evidence type="ECO:0000259" key="27">
    <source>
        <dbReference type="PROSITE" id="PS01180"/>
    </source>
</evidence>
<dbReference type="SMART" id="SM00020">
    <property type="entry name" value="Tryp_SPc"/>
    <property type="match status" value="1"/>
</dbReference>
<dbReference type="PROSITE" id="PS50024">
    <property type="entry name" value="SEA"/>
    <property type="match status" value="1"/>
</dbReference>
<keyword evidence="4 25" id="KW-0645">Protease</keyword>
<keyword evidence="11" id="KW-1133">Transmembrane helix</keyword>
<dbReference type="InParanoid" id="G1KQJ6"/>
<evidence type="ECO:0000256" key="2">
    <source>
        <dbReference type="ARBA" id="ARBA00009228"/>
    </source>
</evidence>
<dbReference type="CDD" id="cd00041">
    <property type="entry name" value="CUB"/>
    <property type="match status" value="2"/>
</dbReference>
<evidence type="ECO:0000256" key="18">
    <source>
        <dbReference type="ARBA" id="ARBA00066389"/>
    </source>
</evidence>
<keyword evidence="5" id="KW-0812">Transmembrane</keyword>
<comment type="similarity">
    <text evidence="2">Belongs to the peptidase S1 family. Snake venom subfamily.</text>
</comment>
<evidence type="ECO:0000259" key="31">
    <source>
        <dbReference type="PROSITE" id="PS50287"/>
    </source>
</evidence>
<dbReference type="Ensembl" id="ENSACAT00000015031.3">
    <property type="protein sequence ID" value="ENSACAP00000014730.3"/>
    <property type="gene ID" value="ENSACAG00000014873.3"/>
</dbReference>
<dbReference type="SMART" id="SM00192">
    <property type="entry name" value="LDLa"/>
    <property type="match status" value="2"/>
</dbReference>
<dbReference type="SUPFAM" id="SSF50494">
    <property type="entry name" value="Trypsin-like serine proteases"/>
    <property type="match status" value="1"/>
</dbReference>
<dbReference type="SMART" id="SM00200">
    <property type="entry name" value="SEA"/>
    <property type="match status" value="1"/>
</dbReference>
<dbReference type="InterPro" id="IPR043504">
    <property type="entry name" value="Peptidase_S1_PA_chymotrypsin"/>
</dbReference>
<evidence type="ECO:0000256" key="22">
    <source>
        <dbReference type="ARBA" id="ARBA00083664"/>
    </source>
</evidence>
<dbReference type="SMART" id="SM00042">
    <property type="entry name" value="CUB"/>
    <property type="match status" value="2"/>
</dbReference>
<dbReference type="InterPro" id="IPR000082">
    <property type="entry name" value="SEA_dom"/>
</dbReference>
<feature type="domain" description="CUB" evidence="27">
    <location>
        <begin position="493"/>
        <end position="603"/>
    </location>
</feature>
<evidence type="ECO:0000256" key="5">
    <source>
        <dbReference type="ARBA" id="ARBA00022692"/>
    </source>
</evidence>
<feature type="region of interest" description="Disordered" evidence="26">
    <location>
        <begin position="1"/>
        <end position="24"/>
    </location>
</feature>
<accession>G1KQJ6</accession>
<dbReference type="Gene3D" id="2.60.120.200">
    <property type="match status" value="1"/>
</dbReference>
<dbReference type="InterPro" id="IPR000859">
    <property type="entry name" value="CUB_dom"/>
</dbReference>
<evidence type="ECO:0000259" key="29">
    <source>
        <dbReference type="PROSITE" id="PS50060"/>
    </source>
</evidence>
<evidence type="ECO:0000256" key="25">
    <source>
        <dbReference type="RuleBase" id="RU363034"/>
    </source>
</evidence>
<dbReference type="Pfam" id="PF01390">
    <property type="entry name" value="SEA"/>
    <property type="match status" value="1"/>
</dbReference>
<feature type="domain" description="MAM" evidence="29">
    <location>
        <begin position="312"/>
        <end position="471"/>
    </location>
</feature>
<dbReference type="FunFam" id="2.40.10.10:FF:000003">
    <property type="entry name" value="Transmembrane serine protease 3"/>
    <property type="match status" value="1"/>
</dbReference>
<dbReference type="Gene3D" id="3.30.70.960">
    <property type="entry name" value="SEA domain"/>
    <property type="match status" value="1"/>
</dbReference>
<dbReference type="SUPFAM" id="SSF82671">
    <property type="entry name" value="SEA domain"/>
    <property type="match status" value="1"/>
</dbReference>
<dbReference type="FunFam" id="4.10.400.10:FF:000034">
    <property type="entry name" value="Low-density lipoprotein receptor-related protein 2"/>
    <property type="match status" value="1"/>
</dbReference>
<dbReference type="PROSITE" id="PS01180">
    <property type="entry name" value="CUB"/>
    <property type="match status" value="2"/>
</dbReference>
<dbReference type="CDD" id="cd00190">
    <property type="entry name" value="Tryp_SPc"/>
    <property type="match status" value="1"/>
</dbReference>
<comment type="function">
    <text evidence="17">Responsible for initiating activation of pancreatic proteolytic proenzymes (trypsin, chymotrypsin and carboxypeptidase A). It catalyzes the conversion of trypsinogen to trypsin which in turn activates other proenzymes including chymotrypsinogen, procarboxypeptidases, and proelastases.</text>
</comment>
<dbReference type="PROSITE" id="PS01209">
    <property type="entry name" value="LDLRA_1"/>
    <property type="match status" value="2"/>
</dbReference>
<evidence type="ECO:0000256" key="11">
    <source>
        <dbReference type="ARBA" id="ARBA00022989"/>
    </source>
</evidence>
<dbReference type="PROSITE" id="PS50068">
    <property type="entry name" value="LDLRA_2"/>
    <property type="match status" value="2"/>
</dbReference>
<dbReference type="FunFam" id="2.60.120.290:FF:000043">
    <property type="entry name" value="Enteropeptidase"/>
    <property type="match status" value="1"/>
</dbReference>
<dbReference type="InterPro" id="IPR033116">
    <property type="entry name" value="TRYPSIN_SER"/>
</dbReference>
<dbReference type="InterPro" id="IPR023415">
    <property type="entry name" value="LDLR_class-A_CS"/>
</dbReference>
<dbReference type="Pfam" id="PF15494">
    <property type="entry name" value="SRCR_2"/>
    <property type="match status" value="1"/>
</dbReference>
<evidence type="ECO:0000313" key="32">
    <source>
        <dbReference type="Ensembl" id="ENSACAP00000014730.3"/>
    </source>
</evidence>
<dbReference type="InterPro" id="IPR001190">
    <property type="entry name" value="SRCR"/>
</dbReference>
<evidence type="ECO:0000256" key="21">
    <source>
        <dbReference type="ARBA" id="ARBA00083085"/>
    </source>
</evidence>
<dbReference type="InterPro" id="IPR018114">
    <property type="entry name" value="TRYPSIN_HIS"/>
</dbReference>
<evidence type="ECO:0000256" key="19">
    <source>
        <dbReference type="ARBA" id="ARBA00071195"/>
    </source>
</evidence>
<dbReference type="PANTHER" id="PTHR24252">
    <property type="entry name" value="ACROSIN-RELATED"/>
    <property type="match status" value="1"/>
</dbReference>
<evidence type="ECO:0000256" key="12">
    <source>
        <dbReference type="ARBA" id="ARBA00023136"/>
    </source>
</evidence>
<dbReference type="PRINTS" id="PR00722">
    <property type="entry name" value="CHYMOTRYPSIN"/>
</dbReference>
<dbReference type="SMART" id="SM00137">
    <property type="entry name" value="MAM"/>
    <property type="match status" value="1"/>
</dbReference>
<dbReference type="SUPFAM" id="SSF57424">
    <property type="entry name" value="LDL receptor-like module"/>
    <property type="match status" value="2"/>
</dbReference>
<keyword evidence="6" id="KW-0732">Signal</keyword>
<dbReference type="Bgee" id="ENSACAG00000014873">
    <property type="expression patterns" value="Expressed in gonad and 4 other cell types or tissues"/>
</dbReference>
<dbReference type="CDD" id="cd00112">
    <property type="entry name" value="LDLa"/>
    <property type="match status" value="2"/>
</dbReference>
<dbReference type="PROSITE" id="PS50060">
    <property type="entry name" value="MAM_2"/>
    <property type="match status" value="1"/>
</dbReference>
<protein>
    <recommendedName>
        <fullName evidence="19">Enteropeptidase</fullName>
        <ecNumber evidence="18">3.4.21.9</ecNumber>
    </recommendedName>
    <alternativeName>
        <fullName evidence="22">Enterokinase</fullName>
    </alternativeName>
    <alternativeName>
        <fullName evidence="21">Serine protease 7</fullName>
    </alternativeName>
    <alternativeName>
        <fullName evidence="20">Transmembrane protease serine 15</fullName>
    </alternativeName>
</protein>
<organism evidence="32 33">
    <name type="scientific">Anolis carolinensis</name>
    <name type="common">Green anole</name>
    <name type="synonym">American chameleon</name>
    <dbReference type="NCBI Taxonomy" id="28377"/>
    <lineage>
        <taxon>Eukaryota</taxon>
        <taxon>Metazoa</taxon>
        <taxon>Chordata</taxon>
        <taxon>Craniata</taxon>
        <taxon>Vertebrata</taxon>
        <taxon>Euteleostomi</taxon>
        <taxon>Lepidosauria</taxon>
        <taxon>Squamata</taxon>
        <taxon>Bifurcata</taxon>
        <taxon>Unidentata</taxon>
        <taxon>Episquamata</taxon>
        <taxon>Toxicofera</taxon>
        <taxon>Iguania</taxon>
        <taxon>Dactyloidae</taxon>
        <taxon>Anolis</taxon>
    </lineage>
</organism>
<dbReference type="InterPro" id="IPR036364">
    <property type="entry name" value="SEA_dom_sf"/>
</dbReference>
<keyword evidence="12" id="KW-0472">Membrane</keyword>
<dbReference type="InterPro" id="IPR035914">
    <property type="entry name" value="Sperma_CUB_dom_sf"/>
</dbReference>
<keyword evidence="15" id="KW-0325">Glycoprotein</keyword>
<comment type="similarity">
    <text evidence="3">Belongs to the DMBT1 family.</text>
</comment>
<dbReference type="Gene3D" id="2.60.120.290">
    <property type="entry name" value="Spermadhesin, CUB domain"/>
    <property type="match status" value="2"/>
</dbReference>
<keyword evidence="10" id="KW-0735">Signal-anchor</keyword>
<dbReference type="GO" id="GO:0005576">
    <property type="term" value="C:extracellular region"/>
    <property type="evidence" value="ECO:0007669"/>
    <property type="project" value="UniProtKB-ARBA"/>
</dbReference>
<evidence type="ECO:0000256" key="17">
    <source>
        <dbReference type="ARBA" id="ARBA00059176"/>
    </source>
</evidence>
<evidence type="ECO:0000256" key="10">
    <source>
        <dbReference type="ARBA" id="ARBA00022968"/>
    </source>
</evidence>
<comment type="caution">
    <text evidence="24">Lacks conserved residue(s) required for the propagation of feature annotation.</text>
</comment>
<dbReference type="MEROPS" id="S01.156"/>
<evidence type="ECO:0000256" key="14">
    <source>
        <dbReference type="ARBA" id="ARBA00023157"/>
    </source>
</evidence>
<evidence type="ECO:0000256" key="23">
    <source>
        <dbReference type="PROSITE-ProRule" id="PRU00124"/>
    </source>
</evidence>
<dbReference type="Proteomes" id="UP000001646">
    <property type="component" value="Chromosome 3"/>
</dbReference>
<comment type="catalytic activity">
    <reaction evidence="16">
        <text>Activation of trypsinogen by selective cleavage of 6-Lys-|-Ile-7 bond.</text>
        <dbReference type="EC" id="3.4.21.9"/>
    </reaction>
</comment>
<evidence type="ECO:0000259" key="30">
    <source>
        <dbReference type="PROSITE" id="PS50240"/>
    </source>
</evidence>
<dbReference type="InterPro" id="IPR000998">
    <property type="entry name" value="MAM_dom"/>
</dbReference>
<keyword evidence="9 25" id="KW-0720">Serine protease</keyword>
<dbReference type="Pfam" id="PF00057">
    <property type="entry name" value="Ldl_recept_a"/>
    <property type="match status" value="2"/>
</dbReference>
<keyword evidence="13" id="KW-0865">Zymogen</keyword>
<reference evidence="32" key="2">
    <citation type="submission" date="2025-08" db="UniProtKB">
        <authorList>
            <consortium name="Ensembl"/>
        </authorList>
    </citation>
    <scope>IDENTIFICATION</scope>
</reference>
<dbReference type="FunFam" id="3.10.250.10:FF:000029">
    <property type="entry name" value="Enteropeptidase"/>
    <property type="match status" value="1"/>
</dbReference>
<feature type="disulfide bond" evidence="24">
    <location>
        <begin position="726"/>
        <end position="736"/>
    </location>
</feature>
<dbReference type="GeneTree" id="ENSGT00940000159353"/>
<sequence>MHLRSREKRAAEDPQPGQDGGGNSCTAQGTFTILSGASFSPYLQEKSSTAFKALAFDVQQMVDDIFQASTLHNEYKNCKVSQFRNGSVIVLFNLFFSQWVSNGKIRHELSFGIKGNKSDFLQTFNIDVDSIEIIDMGASTTSNPFTTPVKCLFPDGLCADGMSCIKKGLFCDGIPNCPDGSDEDEKTCATSCDGKFLLSGSSGSFHSIHYPEPYISNLFCQWIIQVNPGLSIKLNFSAFDTQNYVDTLSIYEGVGLAKILRAVLWGSNPGTIYIFSNKATVEFATDYSENYNGFNAIYTAFNTSELTNSQKINCAFEDGFCYWIQDLADDDEWVRINGPTFPITSGPDFDHTFGNISGHYISTPTLLGGIPVKVRIFSLPLIPSSDAFCLNFWYHMYGVHVYHLDVKIIYGNGSEKTVFKKEGNYGNNWNYGQITLNETYNFKVAFDGFKRPGWDNIAIDDIGLTNGGCKESLYPEPTLVPTIPTTPQLPTDCGGPFDLWEPNTTFSSMNYPNNYPNQASCIWYLNADEGKNIQLHFQYLDLENIYDVVEIRDGRGPDSLFLAVYTGKSPVPDIFSTTHQMTVLFITDKSGTKRGFMANFTTGYHLGMPDPCEANYYQCGNGECIPKAHVCDQVQHCKDNSDEANCVRLVNGSLSLNGLLQLKAENKWYTACGDNWTEQLSSSICHWLGLNSVNRSSTILFNGYGPFVEVSKAINNSLILTPRERCFNNLVIYLQCNNKQCGERLVTQKHSTKIVGGSDAQGGAWPWVISLDFSARPYCGGSLVSNEWLVSAAHCVYGRNMKPSQWKAVLGMHNNLNLSNPQTVIREIDQIIISPHYNKRTKDSDIALMHLQFRVNFTDYIQPICFPEKNRSFLPGKQCFIAGWGETTHHGSVANILQEAEVPLIAHKKCQQLMPEYNITENMLCAGYDEGGIDSCQGDSGGPLMCQENEKWLLAGVTSFGYQCALPHRPGVYVNVSKFVDWIKRIIH</sequence>
<keyword evidence="33" id="KW-1185">Reference proteome</keyword>
<dbReference type="STRING" id="28377.ENSACAP00000014730"/>
<feature type="disulfide bond" evidence="23">
    <location>
        <begin position="631"/>
        <end position="646"/>
    </location>
</feature>
<feature type="disulfide bond" evidence="23">
    <location>
        <begin position="612"/>
        <end position="624"/>
    </location>
</feature>
<feature type="disulfide bond" evidence="23">
    <location>
        <begin position="619"/>
        <end position="637"/>
    </location>
</feature>
<dbReference type="Gene3D" id="2.40.10.10">
    <property type="entry name" value="Trypsin-like serine proteases"/>
    <property type="match status" value="2"/>
</dbReference>
<evidence type="ECO:0000256" key="9">
    <source>
        <dbReference type="ARBA" id="ARBA00022825"/>
    </source>
</evidence>
<dbReference type="SUPFAM" id="SSF49854">
    <property type="entry name" value="Spermadhesin, CUB domain"/>
    <property type="match status" value="2"/>
</dbReference>
<evidence type="ECO:0000259" key="28">
    <source>
        <dbReference type="PROSITE" id="PS50024"/>
    </source>
</evidence>
<dbReference type="SMART" id="SM00202">
    <property type="entry name" value="SR"/>
    <property type="match status" value="1"/>
</dbReference>
<dbReference type="eggNOG" id="KOG3627">
    <property type="taxonomic scope" value="Eukaryota"/>
</dbReference>
<dbReference type="InterPro" id="IPR001314">
    <property type="entry name" value="Peptidase_S1A"/>
</dbReference>
<dbReference type="SUPFAM" id="SSF49899">
    <property type="entry name" value="Concanavalin A-like lectins/glucanases"/>
    <property type="match status" value="1"/>
</dbReference>
<dbReference type="Pfam" id="PF00089">
    <property type="entry name" value="Trypsin"/>
    <property type="match status" value="1"/>
</dbReference>
<evidence type="ECO:0000256" key="20">
    <source>
        <dbReference type="ARBA" id="ARBA00077432"/>
    </source>
</evidence>
<dbReference type="AlphaFoldDB" id="G1KQJ6"/>
<dbReference type="GO" id="GO:0035821">
    <property type="term" value="P:modulation of process of another organism"/>
    <property type="evidence" value="ECO:0007669"/>
    <property type="project" value="UniProtKB-ARBA"/>
</dbReference>
<dbReference type="Pfam" id="PF00431">
    <property type="entry name" value="CUB"/>
    <property type="match status" value="2"/>
</dbReference>
<dbReference type="FunFam" id="2.60.120.200:FF:000128">
    <property type="entry name" value="enteropeptidase isoform X2"/>
    <property type="match status" value="1"/>
</dbReference>
<keyword evidence="7" id="KW-0677">Repeat</keyword>
<dbReference type="FunFam" id="2.60.120.290:FF:000038">
    <property type="entry name" value="enteropeptidase isoform X2"/>
    <property type="match status" value="1"/>
</dbReference>
<evidence type="ECO:0000256" key="13">
    <source>
        <dbReference type="ARBA" id="ARBA00023145"/>
    </source>
</evidence>
<dbReference type="InterPro" id="IPR036055">
    <property type="entry name" value="LDL_receptor-like_sf"/>
</dbReference>
<dbReference type="PROSITE" id="PS50287">
    <property type="entry name" value="SRCR_2"/>
    <property type="match status" value="1"/>
</dbReference>
<name>G1KQJ6_ANOCA</name>
<evidence type="ECO:0000313" key="33">
    <source>
        <dbReference type="Proteomes" id="UP000001646"/>
    </source>
</evidence>
<dbReference type="PROSITE" id="PS50240">
    <property type="entry name" value="TRYPSIN_DOM"/>
    <property type="match status" value="1"/>
</dbReference>
<reference evidence="32 33" key="1">
    <citation type="submission" date="2009-12" db="EMBL/GenBank/DDBJ databases">
        <title>The Genome Sequence of Anolis carolinensis (Green Anole Lizard).</title>
        <authorList>
            <consortium name="The Genome Sequencing Platform"/>
            <person name="Di Palma F."/>
            <person name="Alfoldi J."/>
            <person name="Heiman D."/>
            <person name="Young S."/>
            <person name="Grabherr M."/>
            <person name="Johnson J."/>
            <person name="Lander E.S."/>
            <person name="Lindblad-Toh K."/>
        </authorList>
    </citation>
    <scope>NUCLEOTIDE SEQUENCE [LARGE SCALE GENOMIC DNA]</scope>
    <source>
        <strain evidence="32 33">JBL SC #1</strain>
    </source>
</reference>